<sequence length="53" mass="5762">MGSFAILRVDLHHLIAASELHLGTIGSPSSKVLHCGMTIDRRYGQMTETAHNS</sequence>
<dbReference type="AlphaFoldDB" id="A0A218XAI8"/>
<evidence type="ECO:0000313" key="1">
    <source>
        <dbReference type="EMBL" id="OWM81362.1"/>
    </source>
</evidence>
<evidence type="ECO:0000313" key="2">
    <source>
        <dbReference type="Proteomes" id="UP000197138"/>
    </source>
</evidence>
<organism evidence="1 2">
    <name type="scientific">Punica granatum</name>
    <name type="common">Pomegranate</name>
    <dbReference type="NCBI Taxonomy" id="22663"/>
    <lineage>
        <taxon>Eukaryota</taxon>
        <taxon>Viridiplantae</taxon>
        <taxon>Streptophyta</taxon>
        <taxon>Embryophyta</taxon>
        <taxon>Tracheophyta</taxon>
        <taxon>Spermatophyta</taxon>
        <taxon>Magnoliopsida</taxon>
        <taxon>eudicotyledons</taxon>
        <taxon>Gunneridae</taxon>
        <taxon>Pentapetalae</taxon>
        <taxon>rosids</taxon>
        <taxon>malvids</taxon>
        <taxon>Myrtales</taxon>
        <taxon>Lythraceae</taxon>
        <taxon>Punica</taxon>
    </lineage>
</organism>
<protein>
    <submittedName>
        <fullName evidence="1">Uncharacterized protein</fullName>
    </submittedName>
</protein>
<name>A0A218XAI8_PUNGR</name>
<dbReference type="Proteomes" id="UP000197138">
    <property type="component" value="Unassembled WGS sequence"/>
</dbReference>
<comment type="caution">
    <text evidence="1">The sequence shown here is derived from an EMBL/GenBank/DDBJ whole genome shotgun (WGS) entry which is preliminary data.</text>
</comment>
<accession>A0A218XAI8</accession>
<proteinExistence type="predicted"/>
<dbReference type="EMBL" id="MTKT01002214">
    <property type="protein sequence ID" value="OWM81362.1"/>
    <property type="molecule type" value="Genomic_DNA"/>
</dbReference>
<reference evidence="2" key="1">
    <citation type="journal article" date="2017" name="Plant J.">
        <title>The pomegranate (Punica granatum L.) genome and the genomics of punicalagin biosynthesis.</title>
        <authorList>
            <person name="Qin G."/>
            <person name="Xu C."/>
            <person name="Ming R."/>
            <person name="Tang H."/>
            <person name="Guyot R."/>
            <person name="Kramer E.M."/>
            <person name="Hu Y."/>
            <person name="Yi X."/>
            <person name="Qi Y."/>
            <person name="Xu X."/>
            <person name="Gao Z."/>
            <person name="Pan H."/>
            <person name="Jian J."/>
            <person name="Tian Y."/>
            <person name="Yue Z."/>
            <person name="Xu Y."/>
        </authorList>
    </citation>
    <scope>NUCLEOTIDE SEQUENCE [LARGE SCALE GENOMIC DNA]</scope>
    <source>
        <strain evidence="2">cv. Dabenzi</strain>
    </source>
</reference>
<gene>
    <name evidence="1" type="ORF">CDL15_Pgr007400</name>
</gene>